<evidence type="ECO:0000256" key="3">
    <source>
        <dbReference type="ARBA" id="ARBA00022692"/>
    </source>
</evidence>
<dbReference type="PANTHER" id="PTHR43124:SF3">
    <property type="entry name" value="CHLORAMPHENICOL EFFLUX PUMP RV0191"/>
    <property type="match status" value="1"/>
</dbReference>
<evidence type="ECO:0000256" key="1">
    <source>
        <dbReference type="ARBA" id="ARBA00004651"/>
    </source>
</evidence>
<feature type="domain" description="Major facilitator superfamily (MFS) profile" evidence="7">
    <location>
        <begin position="26"/>
        <end position="426"/>
    </location>
</feature>
<name>A0A7D4UCE1_9MICO</name>
<evidence type="ECO:0000256" key="6">
    <source>
        <dbReference type="SAM" id="Phobius"/>
    </source>
</evidence>
<evidence type="ECO:0000256" key="5">
    <source>
        <dbReference type="ARBA" id="ARBA00023136"/>
    </source>
</evidence>
<dbReference type="Gene3D" id="1.20.1250.20">
    <property type="entry name" value="MFS general substrate transporter like domains"/>
    <property type="match status" value="1"/>
</dbReference>
<feature type="transmembrane region" description="Helical" evidence="6">
    <location>
        <begin position="238"/>
        <end position="259"/>
    </location>
</feature>
<feature type="transmembrane region" description="Helical" evidence="6">
    <location>
        <begin position="308"/>
        <end position="327"/>
    </location>
</feature>
<protein>
    <submittedName>
        <fullName evidence="8">MFS transporter</fullName>
    </submittedName>
</protein>
<feature type="transmembrane region" description="Helical" evidence="6">
    <location>
        <begin position="115"/>
        <end position="138"/>
    </location>
</feature>
<organism evidence="8 9">
    <name type="scientific">Microbacterium hominis</name>
    <dbReference type="NCBI Taxonomy" id="162426"/>
    <lineage>
        <taxon>Bacteria</taxon>
        <taxon>Bacillati</taxon>
        <taxon>Actinomycetota</taxon>
        <taxon>Actinomycetes</taxon>
        <taxon>Micrococcales</taxon>
        <taxon>Microbacteriaceae</taxon>
        <taxon>Microbacterium</taxon>
    </lineage>
</organism>
<feature type="transmembrane region" description="Helical" evidence="6">
    <location>
        <begin position="90"/>
        <end position="109"/>
    </location>
</feature>
<dbReference type="GO" id="GO:0022857">
    <property type="term" value="F:transmembrane transporter activity"/>
    <property type="evidence" value="ECO:0007669"/>
    <property type="project" value="InterPro"/>
</dbReference>
<feature type="transmembrane region" description="Helical" evidence="6">
    <location>
        <begin position="150"/>
        <end position="175"/>
    </location>
</feature>
<evidence type="ECO:0000256" key="4">
    <source>
        <dbReference type="ARBA" id="ARBA00022989"/>
    </source>
</evidence>
<keyword evidence="3 6" id="KW-0812">Transmembrane</keyword>
<dbReference type="PANTHER" id="PTHR43124">
    <property type="entry name" value="PURINE EFFLUX PUMP PBUE"/>
    <property type="match status" value="1"/>
</dbReference>
<accession>A0A7D4UCE1</accession>
<dbReference type="GO" id="GO:0005886">
    <property type="term" value="C:plasma membrane"/>
    <property type="evidence" value="ECO:0007669"/>
    <property type="project" value="UniProtKB-SubCell"/>
</dbReference>
<dbReference type="InterPro" id="IPR036259">
    <property type="entry name" value="MFS_trans_sf"/>
</dbReference>
<dbReference type="InterPro" id="IPR020846">
    <property type="entry name" value="MFS_dom"/>
</dbReference>
<dbReference type="Proteomes" id="UP000502498">
    <property type="component" value="Chromosome"/>
</dbReference>
<feature type="transmembrane region" description="Helical" evidence="6">
    <location>
        <begin position="271"/>
        <end position="296"/>
    </location>
</feature>
<dbReference type="Pfam" id="PF07690">
    <property type="entry name" value="MFS_1"/>
    <property type="match status" value="1"/>
</dbReference>
<keyword evidence="4 6" id="KW-1133">Transmembrane helix</keyword>
<proteinExistence type="predicted"/>
<evidence type="ECO:0000256" key="2">
    <source>
        <dbReference type="ARBA" id="ARBA00022475"/>
    </source>
</evidence>
<evidence type="ECO:0000259" key="7">
    <source>
        <dbReference type="PROSITE" id="PS50850"/>
    </source>
</evidence>
<keyword evidence="2" id="KW-1003">Cell membrane</keyword>
<feature type="transmembrane region" description="Helical" evidence="6">
    <location>
        <begin position="181"/>
        <end position="201"/>
    </location>
</feature>
<evidence type="ECO:0000313" key="8">
    <source>
        <dbReference type="EMBL" id="QKJ20623.1"/>
    </source>
</evidence>
<keyword evidence="5 6" id="KW-0472">Membrane</keyword>
<feature type="transmembrane region" description="Helical" evidence="6">
    <location>
        <begin position="62"/>
        <end position="83"/>
    </location>
</feature>
<gene>
    <name evidence="8" type="ORF">HQM25_15545</name>
</gene>
<dbReference type="RefSeq" id="WP_172991048.1">
    <property type="nucleotide sequence ID" value="NZ_CP054038.1"/>
</dbReference>
<feature type="transmembrane region" description="Helical" evidence="6">
    <location>
        <begin position="371"/>
        <end position="390"/>
    </location>
</feature>
<dbReference type="PROSITE" id="PS50850">
    <property type="entry name" value="MFS"/>
    <property type="match status" value="1"/>
</dbReference>
<dbReference type="InterPro" id="IPR050189">
    <property type="entry name" value="MFS_Efflux_Transporters"/>
</dbReference>
<comment type="subcellular location">
    <subcellularLocation>
        <location evidence="1">Cell membrane</location>
        <topology evidence="1">Multi-pass membrane protein</topology>
    </subcellularLocation>
</comment>
<evidence type="ECO:0000313" key="9">
    <source>
        <dbReference type="Proteomes" id="UP000502498"/>
    </source>
</evidence>
<dbReference type="EMBL" id="CP054038">
    <property type="protein sequence ID" value="QKJ20623.1"/>
    <property type="molecule type" value="Genomic_DNA"/>
</dbReference>
<dbReference type="SUPFAM" id="SSF103473">
    <property type="entry name" value="MFS general substrate transporter"/>
    <property type="match status" value="1"/>
</dbReference>
<feature type="transmembrane region" description="Helical" evidence="6">
    <location>
        <begin position="402"/>
        <end position="422"/>
    </location>
</feature>
<dbReference type="AlphaFoldDB" id="A0A7D4UCE1"/>
<reference evidence="8 9" key="1">
    <citation type="submission" date="2020-05" db="EMBL/GenBank/DDBJ databases">
        <title>Strain PA2F3 complete genome.</title>
        <authorList>
            <person name="Kim Y.-S."/>
            <person name="Kim S.-J."/>
            <person name="Jung H.-k."/>
            <person name="Kim S.-E."/>
            <person name="Kim K.-H."/>
        </authorList>
    </citation>
    <scope>NUCLEOTIDE SEQUENCE [LARGE SCALE GENOMIC DNA]</scope>
    <source>
        <strain evidence="8 9">PA2F3</strain>
    </source>
</reference>
<dbReference type="InterPro" id="IPR011701">
    <property type="entry name" value="MFS"/>
</dbReference>
<sequence>MTTKSTVDLPEMESASPQKVPHRWRNLSVMGGSSIVDNTEAGLVNMVFPSLAASLRLDSSHLGIIAALGKVASVPAGPFWVWLSTKVGRRWVLALTSFASGAFGLGAAFSESFPMLLVFTTLMAMSAIGGMPISMAVISDSFVDRERARAMGIFFGALQLISLAIAPLIAAFLGMVDGWRWAFGAMGVACFVIGVVVLSLFRDPGVGAADRLEGAPAASDTRGKVTVRQVMGLFRIPSYNVMMVSRLLSGHLLILIFGVQFLVTERGIDNAFAVIVALPFGVGYAISTVSIGYALPALDRLMGERSRVVVLQAAQVLFAVTAFFATQIVYDDFAAYAVLWGVLGIAQGLNPPVNRPIVAAVVMPELRGQAFAIWLTVFETIGWAIFALSAGSLAVQFGLQQVFLWVLVGLMLVNAAFLSILYRTYPRDTAVVRAALQARTSDELV</sequence>